<accession>A0A2R8AL58</accession>
<name>A0A2R8AL58_9RHOB</name>
<dbReference type="AlphaFoldDB" id="A0A2R8AL58"/>
<dbReference type="SUPFAM" id="SSF51905">
    <property type="entry name" value="FAD/NAD(P)-binding domain"/>
    <property type="match status" value="1"/>
</dbReference>
<dbReference type="InterPro" id="IPR006076">
    <property type="entry name" value="FAD-dep_OxRdtase"/>
</dbReference>
<reference evidence="3 4" key="1">
    <citation type="submission" date="2018-03" db="EMBL/GenBank/DDBJ databases">
        <authorList>
            <person name="Keele B.F."/>
        </authorList>
    </citation>
    <scope>NUCLEOTIDE SEQUENCE [LARGE SCALE GENOMIC DNA]</scope>
    <source>
        <strain evidence="3 4">CECT 8811</strain>
    </source>
</reference>
<feature type="domain" description="FAD dependent oxidoreductase" evidence="2">
    <location>
        <begin position="39"/>
        <end position="388"/>
    </location>
</feature>
<protein>
    <submittedName>
        <fullName evidence="3">Gamma-glutamylputrescine oxidoreductase</fullName>
        <ecNumber evidence="3">1.4.3.-</ecNumber>
    </submittedName>
</protein>
<dbReference type="PANTHER" id="PTHR13847">
    <property type="entry name" value="SARCOSINE DEHYDROGENASE-RELATED"/>
    <property type="match status" value="1"/>
</dbReference>
<dbReference type="InterPro" id="IPR036188">
    <property type="entry name" value="FAD/NAD-bd_sf"/>
</dbReference>
<dbReference type="PANTHER" id="PTHR13847:SF281">
    <property type="entry name" value="FAD DEPENDENT OXIDOREDUCTASE DOMAIN-CONTAINING PROTEIN"/>
    <property type="match status" value="1"/>
</dbReference>
<evidence type="ECO:0000259" key="2">
    <source>
        <dbReference type="Pfam" id="PF01266"/>
    </source>
</evidence>
<sequence length="436" mass="48102">MTQTQTNSSTASYRDTYYTRTMVPSLDAAPLTDRIETEVCIIGGGIAGISCAYELTKAGRAVVLLEADQIAWGASGRNGGVVGPGFAADGAAIEKKLGMKTAKQIFDLSQEGVDIFRSYTETLALPGVDMRPGSLSVTRYRDAQAMQDYIRHKADAYGYQLDYISTEKLREMVRTDRYFDGVYDPQGFHAHSLNYCLGLARETQRLGGRFFENTRAVSMSRHGAGHLITTPAGSIQCQNIILCQGGMVDGFHKRLQRNLLPIGTFVTATEPLGDLADEIISTTAAIVDTRMACDYFRITPDRRLLWGGGMTGMALEPANLEQQMRRALTSVFPQLADVKIDATWSGLLGYARHRMPYVCELHDGVWAATGLGGHGINVGPIIGRLIAEALVENGQRHKVLDSYGLTWNGSMFGPLAADTVYYWEALKERYFEWRYR</sequence>
<dbReference type="Gene3D" id="3.30.9.10">
    <property type="entry name" value="D-Amino Acid Oxidase, subunit A, domain 2"/>
    <property type="match status" value="1"/>
</dbReference>
<organism evidence="3 4">
    <name type="scientific">Aliiroseovarius pelagivivens</name>
    <dbReference type="NCBI Taxonomy" id="1639690"/>
    <lineage>
        <taxon>Bacteria</taxon>
        <taxon>Pseudomonadati</taxon>
        <taxon>Pseudomonadota</taxon>
        <taxon>Alphaproteobacteria</taxon>
        <taxon>Rhodobacterales</taxon>
        <taxon>Paracoccaceae</taxon>
        <taxon>Aliiroseovarius</taxon>
    </lineage>
</organism>
<gene>
    <name evidence="3" type="primary">puuB_3</name>
    <name evidence="3" type="ORF">ALP8811_01802</name>
</gene>
<proteinExistence type="predicted"/>
<dbReference type="RefSeq" id="WP_181363726.1">
    <property type="nucleotide sequence ID" value="NZ_OMOI01000001.1"/>
</dbReference>
<dbReference type="GO" id="GO:0016491">
    <property type="term" value="F:oxidoreductase activity"/>
    <property type="evidence" value="ECO:0007669"/>
    <property type="project" value="UniProtKB-KW"/>
</dbReference>
<dbReference type="Gene3D" id="3.50.50.60">
    <property type="entry name" value="FAD/NAD(P)-binding domain"/>
    <property type="match status" value="1"/>
</dbReference>
<dbReference type="EC" id="1.4.3.-" evidence="3"/>
<evidence type="ECO:0000256" key="1">
    <source>
        <dbReference type="ARBA" id="ARBA00023002"/>
    </source>
</evidence>
<dbReference type="Proteomes" id="UP000244911">
    <property type="component" value="Unassembled WGS sequence"/>
</dbReference>
<evidence type="ECO:0000313" key="3">
    <source>
        <dbReference type="EMBL" id="SPF76788.1"/>
    </source>
</evidence>
<keyword evidence="1 3" id="KW-0560">Oxidoreductase</keyword>
<dbReference type="EMBL" id="OMOI01000001">
    <property type="protein sequence ID" value="SPF76788.1"/>
    <property type="molecule type" value="Genomic_DNA"/>
</dbReference>
<keyword evidence="4" id="KW-1185">Reference proteome</keyword>
<dbReference type="GO" id="GO:0005737">
    <property type="term" value="C:cytoplasm"/>
    <property type="evidence" value="ECO:0007669"/>
    <property type="project" value="TreeGrafter"/>
</dbReference>
<evidence type="ECO:0000313" key="4">
    <source>
        <dbReference type="Proteomes" id="UP000244911"/>
    </source>
</evidence>
<dbReference type="Pfam" id="PF01266">
    <property type="entry name" value="DAO"/>
    <property type="match status" value="1"/>
</dbReference>